<evidence type="ECO:0000259" key="4">
    <source>
        <dbReference type="PROSITE" id="PS51371"/>
    </source>
</evidence>
<dbReference type="InterPro" id="IPR000644">
    <property type="entry name" value="CBS_dom"/>
</dbReference>
<sequence length="248" mass="27044">MAIHLAVNGVVENYQVRPAGPRPARIESLEAQGEKTASDRSRLAAHSAYEQQARQGHHPKPALLARDLMTAPVVTLPSDSTLAEAWALMQRRKFRHVPVSSLHGTLVGLVSDRDLLRHAPGLLGASPAGPSAHRKLADVMTSRVISATPVTEIRDIARVMVDERIHAVPIIDSARRPIGSSPPAISCAASPPPARWNFGLSPPFRDDPPAGTLGLSSIASIPYRRTPQKFLSLRRDRQNRVPLIGWWR</sequence>
<proteinExistence type="predicted"/>
<dbReference type="Pfam" id="PF00571">
    <property type="entry name" value="CBS"/>
    <property type="match status" value="2"/>
</dbReference>
<dbReference type="PANTHER" id="PTHR43080">
    <property type="entry name" value="CBS DOMAIN-CONTAINING PROTEIN CBSX3, MITOCHONDRIAL"/>
    <property type="match status" value="1"/>
</dbReference>
<name>A0A0K2GJP6_NITMO</name>
<evidence type="ECO:0000256" key="3">
    <source>
        <dbReference type="SAM" id="MobiDB-lite"/>
    </source>
</evidence>
<dbReference type="Gene3D" id="3.10.580.10">
    <property type="entry name" value="CBS-domain"/>
    <property type="match status" value="1"/>
</dbReference>
<dbReference type="PANTHER" id="PTHR43080:SF2">
    <property type="entry name" value="CBS DOMAIN-CONTAINING PROTEIN"/>
    <property type="match status" value="1"/>
</dbReference>
<feature type="compositionally biased region" description="Basic and acidic residues" evidence="3">
    <location>
        <begin position="30"/>
        <end position="42"/>
    </location>
</feature>
<evidence type="ECO:0000256" key="2">
    <source>
        <dbReference type="PROSITE-ProRule" id="PRU00703"/>
    </source>
</evidence>
<dbReference type="PROSITE" id="PS51371">
    <property type="entry name" value="CBS"/>
    <property type="match status" value="1"/>
</dbReference>
<dbReference type="SUPFAM" id="SSF54631">
    <property type="entry name" value="CBS-domain pair"/>
    <property type="match status" value="1"/>
</dbReference>
<dbReference type="PATRIC" id="fig|42253.5.peg.4744"/>
<dbReference type="RefSeq" id="WP_053381876.1">
    <property type="nucleotide sequence ID" value="NZ_CP011801.1"/>
</dbReference>
<dbReference type="KEGG" id="nmv:NITMOv2_4810"/>
<dbReference type="OrthoDB" id="9783590at2"/>
<evidence type="ECO:0000313" key="6">
    <source>
        <dbReference type="Proteomes" id="UP000069205"/>
    </source>
</evidence>
<evidence type="ECO:0000313" key="5">
    <source>
        <dbReference type="EMBL" id="ALA61178.1"/>
    </source>
</evidence>
<dbReference type="AlphaFoldDB" id="A0A0K2GJP6"/>
<reference evidence="5 6" key="1">
    <citation type="journal article" date="2015" name="Proc. Natl. Acad. Sci. U.S.A.">
        <title>Expanded metabolic versatility of ubiquitous nitrite-oxidizing bacteria from the genus Nitrospira.</title>
        <authorList>
            <person name="Koch H."/>
            <person name="Lucker S."/>
            <person name="Albertsen M."/>
            <person name="Kitzinger K."/>
            <person name="Herbold C."/>
            <person name="Spieck E."/>
            <person name="Nielsen P.H."/>
            <person name="Wagner M."/>
            <person name="Daims H."/>
        </authorList>
    </citation>
    <scope>NUCLEOTIDE SEQUENCE [LARGE SCALE GENOMIC DNA]</scope>
    <source>
        <strain evidence="5 6">NSP M-1</strain>
    </source>
</reference>
<dbReference type="Proteomes" id="UP000069205">
    <property type="component" value="Chromosome"/>
</dbReference>
<gene>
    <name evidence="5" type="ORF">NITMOv2_4810</name>
</gene>
<organism evidence="5 6">
    <name type="scientific">Nitrospira moscoviensis</name>
    <dbReference type="NCBI Taxonomy" id="42253"/>
    <lineage>
        <taxon>Bacteria</taxon>
        <taxon>Pseudomonadati</taxon>
        <taxon>Nitrospirota</taxon>
        <taxon>Nitrospiria</taxon>
        <taxon>Nitrospirales</taxon>
        <taxon>Nitrospiraceae</taxon>
        <taxon>Nitrospira</taxon>
    </lineage>
</organism>
<evidence type="ECO:0000256" key="1">
    <source>
        <dbReference type="ARBA" id="ARBA00023122"/>
    </source>
</evidence>
<dbReference type="InterPro" id="IPR046342">
    <property type="entry name" value="CBS_dom_sf"/>
</dbReference>
<keyword evidence="6" id="KW-1185">Reference proteome</keyword>
<dbReference type="EMBL" id="CP011801">
    <property type="protein sequence ID" value="ALA61178.1"/>
    <property type="molecule type" value="Genomic_DNA"/>
</dbReference>
<dbReference type="STRING" id="42253.NITMOv2_4810"/>
<protein>
    <recommendedName>
        <fullName evidence="4">CBS domain-containing protein</fullName>
    </recommendedName>
</protein>
<feature type="region of interest" description="Disordered" evidence="3">
    <location>
        <begin position="30"/>
        <end position="58"/>
    </location>
</feature>
<keyword evidence="1 2" id="KW-0129">CBS domain</keyword>
<feature type="domain" description="CBS" evidence="4">
    <location>
        <begin position="69"/>
        <end position="126"/>
    </location>
</feature>
<dbReference type="InterPro" id="IPR051257">
    <property type="entry name" value="Diverse_CBS-Domain"/>
</dbReference>
<dbReference type="SMART" id="SM00116">
    <property type="entry name" value="CBS"/>
    <property type="match status" value="2"/>
</dbReference>
<accession>A0A0K2GJP6</accession>